<keyword evidence="7" id="KW-0012">Acyltransferase</keyword>
<feature type="transmembrane region" description="Helical" evidence="8">
    <location>
        <begin position="42"/>
        <end position="65"/>
    </location>
</feature>
<feature type="domain" description="Acyltransferase 3" evidence="9">
    <location>
        <begin position="19"/>
        <end position="334"/>
    </location>
</feature>
<keyword evidence="3" id="KW-0808">Transferase</keyword>
<protein>
    <submittedName>
        <fullName evidence="10">Unannotated protein</fullName>
    </submittedName>
</protein>
<feature type="transmembrane region" description="Helical" evidence="8">
    <location>
        <begin position="218"/>
        <end position="236"/>
    </location>
</feature>
<comment type="subcellular location">
    <subcellularLocation>
        <location evidence="1">Cell membrane</location>
        <topology evidence="1">Multi-pass membrane protein</topology>
    </subcellularLocation>
</comment>
<feature type="transmembrane region" description="Helical" evidence="8">
    <location>
        <begin position="257"/>
        <end position="278"/>
    </location>
</feature>
<organism evidence="10">
    <name type="scientific">freshwater metagenome</name>
    <dbReference type="NCBI Taxonomy" id="449393"/>
    <lineage>
        <taxon>unclassified sequences</taxon>
        <taxon>metagenomes</taxon>
        <taxon>ecological metagenomes</taxon>
    </lineage>
</organism>
<dbReference type="PANTHER" id="PTHR23028">
    <property type="entry name" value="ACETYLTRANSFERASE"/>
    <property type="match status" value="1"/>
</dbReference>
<dbReference type="GO" id="GO:0016747">
    <property type="term" value="F:acyltransferase activity, transferring groups other than amino-acyl groups"/>
    <property type="evidence" value="ECO:0007669"/>
    <property type="project" value="InterPro"/>
</dbReference>
<evidence type="ECO:0000256" key="7">
    <source>
        <dbReference type="ARBA" id="ARBA00023315"/>
    </source>
</evidence>
<feature type="transmembrane region" description="Helical" evidence="8">
    <location>
        <begin position="179"/>
        <end position="198"/>
    </location>
</feature>
<keyword evidence="2" id="KW-1003">Cell membrane</keyword>
<dbReference type="Pfam" id="PF04311">
    <property type="entry name" value="DUF459"/>
    <property type="match status" value="1"/>
</dbReference>
<dbReference type="PANTHER" id="PTHR23028:SF53">
    <property type="entry name" value="ACYL_TRANSF_3 DOMAIN-CONTAINING PROTEIN"/>
    <property type="match status" value="1"/>
</dbReference>
<keyword evidence="4 8" id="KW-0812">Transmembrane</keyword>
<evidence type="ECO:0000256" key="4">
    <source>
        <dbReference type="ARBA" id="ARBA00022692"/>
    </source>
</evidence>
<dbReference type="GO" id="GO:0005886">
    <property type="term" value="C:plasma membrane"/>
    <property type="evidence" value="ECO:0007669"/>
    <property type="project" value="UniProtKB-SubCell"/>
</dbReference>
<proteinExistence type="predicted"/>
<reference evidence="10" key="1">
    <citation type="submission" date="2020-05" db="EMBL/GenBank/DDBJ databases">
        <authorList>
            <person name="Chiriac C."/>
            <person name="Salcher M."/>
            <person name="Ghai R."/>
            <person name="Kavagutti S V."/>
        </authorList>
    </citation>
    <scope>NUCLEOTIDE SEQUENCE</scope>
</reference>
<evidence type="ECO:0000256" key="3">
    <source>
        <dbReference type="ARBA" id="ARBA00022679"/>
    </source>
</evidence>
<evidence type="ECO:0000313" key="10">
    <source>
        <dbReference type="EMBL" id="CAB4612893.1"/>
    </source>
</evidence>
<gene>
    <name evidence="10" type="ORF">UFOPK1874_00544</name>
</gene>
<accession>A0A6J6HK29</accession>
<dbReference type="EMBL" id="CAEZUX010000044">
    <property type="protein sequence ID" value="CAB4612893.1"/>
    <property type="molecule type" value="Genomic_DNA"/>
</dbReference>
<evidence type="ECO:0000256" key="8">
    <source>
        <dbReference type="SAM" id="Phobius"/>
    </source>
</evidence>
<evidence type="ECO:0000256" key="5">
    <source>
        <dbReference type="ARBA" id="ARBA00022989"/>
    </source>
</evidence>
<evidence type="ECO:0000256" key="2">
    <source>
        <dbReference type="ARBA" id="ARBA00022475"/>
    </source>
</evidence>
<feature type="transmembrane region" description="Helical" evidence="8">
    <location>
        <begin position="284"/>
        <end position="302"/>
    </location>
</feature>
<keyword evidence="6 8" id="KW-0472">Membrane</keyword>
<evidence type="ECO:0000256" key="1">
    <source>
        <dbReference type="ARBA" id="ARBA00004651"/>
    </source>
</evidence>
<feature type="transmembrane region" description="Helical" evidence="8">
    <location>
        <begin position="16"/>
        <end position="36"/>
    </location>
</feature>
<evidence type="ECO:0000259" key="9">
    <source>
        <dbReference type="Pfam" id="PF01757"/>
    </source>
</evidence>
<dbReference type="AlphaFoldDB" id="A0A6J6HK29"/>
<dbReference type="InterPro" id="IPR007407">
    <property type="entry name" value="DUF459"/>
</dbReference>
<dbReference type="InterPro" id="IPR050879">
    <property type="entry name" value="Acyltransferase_3"/>
</dbReference>
<dbReference type="SUPFAM" id="SSF52266">
    <property type="entry name" value="SGNH hydrolase"/>
    <property type="match status" value="1"/>
</dbReference>
<feature type="transmembrane region" description="Helical" evidence="8">
    <location>
        <begin position="86"/>
        <end position="104"/>
    </location>
</feature>
<sequence length="664" mass="73758">MSENVNASVIAPMRMGYVPALDGIRGVAIVLVLLYHADLAQFRGGFIGVDIFFVVSGFLITALLVEEYQYSGSVSYRHFLLRRFRRLAPALLVVLVAVALWTSYFSRINLDQLRGDLLPAIGYISNWWQIFANDVPYFASTDPPLLRHLWSLAVEEQWYIVWPLIFLSLKRWKRQSLSISASLVAIAVIISLLIAALYDIEDSSRVNFLYLSTPTRSVALLFGAALALIWSPWKLVSLNVEVRHAGQLSNRRLSQTGFICLVSLLLLSFTLTVNGSSYYRGGSLAVAGLSTALVASAVHPNAKLINKFFRHQWLVGLGRRSYGVYLWHWPLFIFTSAQNSWRGLVLALLMTAICSELSFRLVEQPILGGALGEAWKSLREGRSRNRQRSIVIIASSVSIALLMTALFTVVRTDGLSIAQDDTYPDVVFTPSSLPVVMGPRRIVVVGDSQAESLYLNQPKGIEKTIVLANGSINGCGVFDRGEVVSLQTGFTMPVAKCAGWEDKWASAAQKADAQIALVMIGAWEVMTLKTPEGYYEFDSPEADALFLRQLQKGIDALSKAGVKIALLEVPCMRPRQIVGQGTRPLPERRSDDRTKHLSNLLRQASKENKESTYFVEGPKEWCTSSTIANDPAYRWDGVHVWKQGANLILETISKNLLEIPVSNR</sequence>
<dbReference type="GO" id="GO:0009103">
    <property type="term" value="P:lipopolysaccharide biosynthetic process"/>
    <property type="evidence" value="ECO:0007669"/>
    <property type="project" value="TreeGrafter"/>
</dbReference>
<keyword evidence="5 8" id="KW-1133">Transmembrane helix</keyword>
<dbReference type="InterPro" id="IPR002656">
    <property type="entry name" value="Acyl_transf_3_dom"/>
</dbReference>
<dbReference type="Gene3D" id="3.40.50.1110">
    <property type="entry name" value="SGNH hydrolase"/>
    <property type="match status" value="1"/>
</dbReference>
<name>A0A6J6HK29_9ZZZZ</name>
<feature type="transmembrane region" description="Helical" evidence="8">
    <location>
        <begin position="389"/>
        <end position="410"/>
    </location>
</feature>
<dbReference type="InterPro" id="IPR036514">
    <property type="entry name" value="SGNH_hydro_sf"/>
</dbReference>
<evidence type="ECO:0000256" key="6">
    <source>
        <dbReference type="ARBA" id="ARBA00023136"/>
    </source>
</evidence>
<dbReference type="Pfam" id="PF01757">
    <property type="entry name" value="Acyl_transf_3"/>
    <property type="match status" value="1"/>
</dbReference>